<keyword evidence="2" id="KW-1185">Reference proteome</keyword>
<gene>
    <name evidence="1" type="ORF">NC653_040629</name>
</gene>
<evidence type="ECO:0000313" key="2">
    <source>
        <dbReference type="Proteomes" id="UP001164929"/>
    </source>
</evidence>
<proteinExistence type="predicted"/>
<accession>A0AAD6L6N0</accession>
<reference evidence="1" key="1">
    <citation type="journal article" date="2023" name="Mol. Ecol. Resour.">
        <title>Chromosome-level genome assembly of a triploid poplar Populus alba 'Berolinensis'.</title>
        <authorList>
            <person name="Chen S."/>
            <person name="Yu Y."/>
            <person name="Wang X."/>
            <person name="Wang S."/>
            <person name="Zhang T."/>
            <person name="Zhou Y."/>
            <person name="He R."/>
            <person name="Meng N."/>
            <person name="Wang Y."/>
            <person name="Liu W."/>
            <person name="Liu Z."/>
            <person name="Liu J."/>
            <person name="Guo Q."/>
            <person name="Huang H."/>
            <person name="Sederoff R.R."/>
            <person name="Wang G."/>
            <person name="Qu G."/>
            <person name="Chen S."/>
        </authorList>
    </citation>
    <scope>NUCLEOTIDE SEQUENCE</scope>
    <source>
        <strain evidence="1">SC-2020</strain>
    </source>
</reference>
<comment type="caution">
    <text evidence="1">The sequence shown here is derived from an EMBL/GenBank/DDBJ whole genome shotgun (WGS) entry which is preliminary data.</text>
</comment>
<dbReference type="Proteomes" id="UP001164929">
    <property type="component" value="Chromosome 19"/>
</dbReference>
<name>A0AAD6L6N0_9ROSI</name>
<dbReference type="AlphaFoldDB" id="A0AAD6L6N0"/>
<organism evidence="1 2">
    <name type="scientific">Populus alba x Populus x berolinensis</name>
    <dbReference type="NCBI Taxonomy" id="444605"/>
    <lineage>
        <taxon>Eukaryota</taxon>
        <taxon>Viridiplantae</taxon>
        <taxon>Streptophyta</taxon>
        <taxon>Embryophyta</taxon>
        <taxon>Tracheophyta</taxon>
        <taxon>Spermatophyta</taxon>
        <taxon>Magnoliopsida</taxon>
        <taxon>eudicotyledons</taxon>
        <taxon>Gunneridae</taxon>
        <taxon>Pentapetalae</taxon>
        <taxon>rosids</taxon>
        <taxon>fabids</taxon>
        <taxon>Malpighiales</taxon>
        <taxon>Salicaceae</taxon>
        <taxon>Saliceae</taxon>
        <taxon>Populus</taxon>
    </lineage>
</organism>
<evidence type="ECO:0000313" key="1">
    <source>
        <dbReference type="EMBL" id="KAJ6951286.1"/>
    </source>
</evidence>
<protein>
    <submittedName>
        <fullName evidence="1">Uncharacterized protein</fullName>
    </submittedName>
</protein>
<dbReference type="EMBL" id="JAQIZT010000019">
    <property type="protein sequence ID" value="KAJ6951286.1"/>
    <property type="molecule type" value="Genomic_DNA"/>
</dbReference>
<sequence length="71" mass="8128">MTKSKMAIPIPRTAPFPKDIVRLLHLAKPGERNATPRLLNVHEELSTITPALKSMQGRLIIWRRPHGILWL</sequence>